<feature type="region of interest" description="Disordered" evidence="1">
    <location>
        <begin position="1"/>
        <end position="74"/>
    </location>
</feature>
<accession>A0AA37LZE3</accession>
<feature type="compositionally biased region" description="Basic and acidic residues" evidence="1">
    <location>
        <begin position="31"/>
        <end position="57"/>
    </location>
</feature>
<evidence type="ECO:0000313" key="3">
    <source>
        <dbReference type="Proteomes" id="UP001055172"/>
    </source>
</evidence>
<gene>
    <name evidence="2" type="ORF">ColLi_12206</name>
</gene>
<feature type="compositionally biased region" description="Polar residues" evidence="1">
    <location>
        <begin position="59"/>
        <end position="74"/>
    </location>
</feature>
<dbReference type="EMBL" id="BPPX01000040">
    <property type="protein sequence ID" value="GJC89368.1"/>
    <property type="molecule type" value="Genomic_DNA"/>
</dbReference>
<comment type="caution">
    <text evidence="2">The sequence shown here is derived from an EMBL/GenBank/DDBJ whole genome shotgun (WGS) entry which is preliminary data.</text>
</comment>
<protein>
    <submittedName>
        <fullName evidence="2">Uncharacterized protein</fullName>
    </submittedName>
</protein>
<sequence length="74" mass="7804">MEGLPVVGTGQQQKRVPVGEATARLGEASVEDSKAKEYKTAAEMLDEKHAGSQREGETGPSSRQDVGTGFRPSS</sequence>
<keyword evidence="3" id="KW-1185">Reference proteome</keyword>
<evidence type="ECO:0000313" key="2">
    <source>
        <dbReference type="EMBL" id="GJC89368.1"/>
    </source>
</evidence>
<evidence type="ECO:0000256" key="1">
    <source>
        <dbReference type="SAM" id="MobiDB-lite"/>
    </source>
</evidence>
<dbReference type="Proteomes" id="UP001055172">
    <property type="component" value="Unassembled WGS sequence"/>
</dbReference>
<reference evidence="2 3" key="1">
    <citation type="submission" date="2021-07" db="EMBL/GenBank/DDBJ databases">
        <title>Genome data of Colletotrichum spaethianum.</title>
        <authorList>
            <person name="Utami Y.D."/>
            <person name="Hiruma K."/>
        </authorList>
    </citation>
    <scope>NUCLEOTIDE SEQUENCE [LARGE SCALE GENOMIC DNA]</scope>
    <source>
        <strain evidence="2 3">MAFF 242679</strain>
    </source>
</reference>
<dbReference type="AlphaFoldDB" id="A0AA37LZE3"/>
<organism evidence="2 3">
    <name type="scientific">Colletotrichum liriopes</name>
    <dbReference type="NCBI Taxonomy" id="708192"/>
    <lineage>
        <taxon>Eukaryota</taxon>
        <taxon>Fungi</taxon>
        <taxon>Dikarya</taxon>
        <taxon>Ascomycota</taxon>
        <taxon>Pezizomycotina</taxon>
        <taxon>Sordariomycetes</taxon>
        <taxon>Hypocreomycetidae</taxon>
        <taxon>Glomerellales</taxon>
        <taxon>Glomerellaceae</taxon>
        <taxon>Colletotrichum</taxon>
        <taxon>Colletotrichum spaethianum species complex</taxon>
    </lineage>
</organism>
<name>A0AA37LZE3_9PEZI</name>
<proteinExistence type="predicted"/>